<organism evidence="3">
    <name type="scientific">freshwater metagenome</name>
    <dbReference type="NCBI Taxonomy" id="449393"/>
    <lineage>
        <taxon>unclassified sequences</taxon>
        <taxon>metagenomes</taxon>
        <taxon>ecological metagenomes</taxon>
    </lineage>
</organism>
<keyword evidence="2" id="KW-1133">Transmembrane helix</keyword>
<protein>
    <submittedName>
        <fullName evidence="3">Unannotated protein</fullName>
    </submittedName>
</protein>
<evidence type="ECO:0000256" key="1">
    <source>
        <dbReference type="SAM" id="MobiDB-lite"/>
    </source>
</evidence>
<gene>
    <name evidence="3" type="ORF">UFOPK3461_00097</name>
</gene>
<proteinExistence type="predicted"/>
<evidence type="ECO:0000313" key="3">
    <source>
        <dbReference type="EMBL" id="CAB4866864.1"/>
    </source>
</evidence>
<dbReference type="EMBL" id="CAFBLW010000003">
    <property type="protein sequence ID" value="CAB4866864.1"/>
    <property type="molecule type" value="Genomic_DNA"/>
</dbReference>
<evidence type="ECO:0000256" key="2">
    <source>
        <dbReference type="SAM" id="Phobius"/>
    </source>
</evidence>
<keyword evidence="2" id="KW-0812">Transmembrane</keyword>
<feature type="region of interest" description="Disordered" evidence="1">
    <location>
        <begin position="26"/>
        <end position="48"/>
    </location>
</feature>
<feature type="transmembrane region" description="Helical" evidence="2">
    <location>
        <begin position="56"/>
        <end position="75"/>
    </location>
</feature>
<sequence>MKKLVAMACVSFALSISLATTFAYADDDQPGEKPKPTLYSHEEGEEGDESLIGDEALFVVAGLAAGVGTIGFLIYRRGKSED</sequence>
<dbReference type="AlphaFoldDB" id="A0A6J7DD59"/>
<accession>A0A6J7DD59</accession>
<name>A0A6J7DD59_9ZZZZ</name>
<reference evidence="3" key="1">
    <citation type="submission" date="2020-05" db="EMBL/GenBank/DDBJ databases">
        <authorList>
            <person name="Chiriac C."/>
            <person name="Salcher M."/>
            <person name="Ghai R."/>
            <person name="Kavagutti S V."/>
        </authorList>
    </citation>
    <scope>NUCLEOTIDE SEQUENCE</scope>
</reference>
<keyword evidence="2" id="KW-0472">Membrane</keyword>